<organism evidence="10 11">
    <name type="scientific">Fopius arisanus</name>
    <dbReference type="NCBI Taxonomy" id="64838"/>
    <lineage>
        <taxon>Eukaryota</taxon>
        <taxon>Metazoa</taxon>
        <taxon>Ecdysozoa</taxon>
        <taxon>Arthropoda</taxon>
        <taxon>Hexapoda</taxon>
        <taxon>Insecta</taxon>
        <taxon>Pterygota</taxon>
        <taxon>Neoptera</taxon>
        <taxon>Endopterygota</taxon>
        <taxon>Hymenoptera</taxon>
        <taxon>Apocrita</taxon>
        <taxon>Ichneumonoidea</taxon>
        <taxon>Braconidae</taxon>
        <taxon>Opiinae</taxon>
        <taxon>Fopius</taxon>
    </lineage>
</organism>
<dbReference type="PANTHER" id="PTHR11362:SF133">
    <property type="entry name" value="LARGE RIBOSOMAL SUBUNIT PROTEIN ML38"/>
    <property type="match status" value="1"/>
</dbReference>
<evidence type="ECO:0000256" key="8">
    <source>
        <dbReference type="ARBA" id="ARBA00039444"/>
    </source>
</evidence>
<evidence type="ECO:0000256" key="7">
    <source>
        <dbReference type="ARBA" id="ARBA00038016"/>
    </source>
</evidence>
<comment type="subcellular location">
    <subcellularLocation>
        <location evidence="1">Mitochondrion</location>
    </subcellularLocation>
</comment>
<sequence>MTFKLNAADPELSYKVNIGFKPRKLSRAEVSEGFIKNAKKNRNDPEMERKARRNELLIDLKAAKEDWWKTDAPNHIKTIAEHYGIFNDLYGDAYFYPTIPLEMKYEVNEEMIATVHRGNLLKPNETKSIPFVKYTAERDSLWTILLTTPDGNLTSREFEYCHWFVANIPEDQVDKGDVLIDYMMPIPPRGLGYCRYICVLYKQDKKIDFSEYKREQPCLELEQRNWKTLDFYRKHQDVITPAGLTFYQADWDDSVQEFYHKSLREYL</sequence>
<dbReference type="InterPro" id="IPR036610">
    <property type="entry name" value="PEBP-like_sf"/>
</dbReference>
<accession>A0A9R1TRI0</accession>
<dbReference type="InterPro" id="IPR008914">
    <property type="entry name" value="PEBP"/>
</dbReference>
<evidence type="ECO:0000256" key="9">
    <source>
        <dbReference type="ARBA" id="ARBA00041206"/>
    </source>
</evidence>
<reference evidence="11" key="1">
    <citation type="submission" date="2025-08" db="UniProtKB">
        <authorList>
            <consortium name="RefSeq"/>
        </authorList>
    </citation>
    <scope>IDENTIFICATION</scope>
    <source>
        <strain evidence="11">USDA-PBARC FA_bdor</strain>
        <tissue evidence="11">Whole organism</tissue>
    </source>
</reference>
<dbReference type="PANTHER" id="PTHR11362">
    <property type="entry name" value="PHOSPHATIDYLETHANOLAMINE-BINDING PROTEIN"/>
    <property type="match status" value="1"/>
</dbReference>
<dbReference type="OrthoDB" id="2153661at2759"/>
<dbReference type="CDD" id="cd00866">
    <property type="entry name" value="PEBP_euk"/>
    <property type="match status" value="1"/>
</dbReference>
<evidence type="ECO:0000256" key="1">
    <source>
        <dbReference type="ARBA" id="ARBA00004173"/>
    </source>
</evidence>
<keyword evidence="2" id="KW-0809">Transit peptide</keyword>
<evidence type="ECO:0000256" key="6">
    <source>
        <dbReference type="ARBA" id="ARBA00023274"/>
    </source>
</evidence>
<dbReference type="SUPFAM" id="SSF49777">
    <property type="entry name" value="PEBP-like"/>
    <property type="match status" value="1"/>
</dbReference>
<gene>
    <name evidence="11" type="primary">LOC105272983</name>
</gene>
<dbReference type="GeneID" id="105272983"/>
<evidence type="ECO:0000313" key="11">
    <source>
        <dbReference type="RefSeq" id="XP_011313518.1"/>
    </source>
</evidence>
<name>A0A9R1TRI0_9HYME</name>
<keyword evidence="10" id="KW-1185">Reference proteome</keyword>
<proteinExistence type="inferred from homology"/>
<evidence type="ECO:0000313" key="10">
    <source>
        <dbReference type="Proteomes" id="UP000694866"/>
    </source>
</evidence>
<evidence type="ECO:0000256" key="3">
    <source>
        <dbReference type="ARBA" id="ARBA00022980"/>
    </source>
</evidence>
<evidence type="ECO:0000256" key="4">
    <source>
        <dbReference type="ARBA" id="ARBA00023054"/>
    </source>
</evidence>
<protein>
    <recommendedName>
        <fullName evidence="8">Large ribosomal subunit protein mL38</fullName>
    </recommendedName>
    <alternativeName>
        <fullName evidence="9">39S ribosomal protein L38, mitochondrial</fullName>
    </alternativeName>
</protein>
<evidence type="ECO:0000256" key="2">
    <source>
        <dbReference type="ARBA" id="ARBA00022946"/>
    </source>
</evidence>
<evidence type="ECO:0000256" key="5">
    <source>
        <dbReference type="ARBA" id="ARBA00023128"/>
    </source>
</evidence>
<dbReference type="InterPro" id="IPR035810">
    <property type="entry name" value="PEBP_euk"/>
</dbReference>
<keyword evidence="3" id="KW-0689">Ribosomal protein</keyword>
<dbReference type="AlphaFoldDB" id="A0A9R1TRI0"/>
<dbReference type="Proteomes" id="UP000694866">
    <property type="component" value="Unplaced"/>
</dbReference>
<dbReference type="FunFam" id="3.90.280.10:FF:000002">
    <property type="entry name" value="39S ribosomal protein L38, mitochondrial"/>
    <property type="match status" value="1"/>
</dbReference>
<dbReference type="GO" id="GO:0005762">
    <property type="term" value="C:mitochondrial large ribosomal subunit"/>
    <property type="evidence" value="ECO:0007669"/>
    <property type="project" value="TreeGrafter"/>
</dbReference>
<dbReference type="RefSeq" id="XP_011313518.1">
    <property type="nucleotide sequence ID" value="XM_011315216.1"/>
</dbReference>
<keyword evidence="4" id="KW-0175">Coiled coil</keyword>
<comment type="similarity">
    <text evidence="7">Belongs to the phosphatidylethanolamine-binding protein family. Mitochondrion-specific ribosomal protein mL38 subfamily.</text>
</comment>
<dbReference type="KEGG" id="fas:105272983"/>
<dbReference type="Pfam" id="PF01161">
    <property type="entry name" value="PBP"/>
    <property type="match status" value="1"/>
</dbReference>
<dbReference type="Gene3D" id="3.90.280.10">
    <property type="entry name" value="PEBP-like"/>
    <property type="match status" value="1"/>
</dbReference>
<dbReference type="GO" id="GO:0005743">
    <property type="term" value="C:mitochondrial inner membrane"/>
    <property type="evidence" value="ECO:0007669"/>
    <property type="project" value="UniProtKB-ARBA"/>
</dbReference>
<keyword evidence="5" id="KW-0496">Mitochondrion</keyword>
<keyword evidence="6" id="KW-0687">Ribonucleoprotein</keyword>